<comment type="caution">
    <text evidence="8">The sequence shown here is derived from an EMBL/GenBank/DDBJ whole genome shotgun (WGS) entry which is preliminary data.</text>
</comment>
<dbReference type="InterPro" id="IPR036388">
    <property type="entry name" value="WH-like_DNA-bd_sf"/>
</dbReference>
<keyword evidence="6" id="KW-0812">Transmembrane</keyword>
<evidence type="ECO:0000313" key="8">
    <source>
        <dbReference type="EMBL" id="RXT51482.1"/>
    </source>
</evidence>
<keyword evidence="6" id="KW-0472">Membrane</keyword>
<dbReference type="InterPro" id="IPR000847">
    <property type="entry name" value="LysR_HTH_N"/>
</dbReference>
<keyword evidence="5" id="KW-0804">Transcription</keyword>
<organism evidence="8 9">
    <name type="scientific">Bradyrhizobium betae</name>
    <dbReference type="NCBI Taxonomy" id="244734"/>
    <lineage>
        <taxon>Bacteria</taxon>
        <taxon>Pseudomonadati</taxon>
        <taxon>Pseudomonadota</taxon>
        <taxon>Alphaproteobacteria</taxon>
        <taxon>Hyphomicrobiales</taxon>
        <taxon>Nitrobacteraceae</taxon>
        <taxon>Bradyrhizobium</taxon>
    </lineage>
</organism>
<evidence type="ECO:0000313" key="9">
    <source>
        <dbReference type="Proteomes" id="UP000290819"/>
    </source>
</evidence>
<evidence type="ECO:0000256" key="6">
    <source>
        <dbReference type="SAM" id="Phobius"/>
    </source>
</evidence>
<evidence type="ECO:0000256" key="1">
    <source>
        <dbReference type="ARBA" id="ARBA00003502"/>
    </source>
</evidence>
<feature type="domain" description="HTH lysR-type" evidence="7">
    <location>
        <begin position="1"/>
        <end position="58"/>
    </location>
</feature>
<dbReference type="Gene3D" id="3.40.190.10">
    <property type="entry name" value="Periplasmic binding protein-like II"/>
    <property type="match status" value="2"/>
</dbReference>
<evidence type="ECO:0000256" key="3">
    <source>
        <dbReference type="ARBA" id="ARBA00023015"/>
    </source>
</evidence>
<dbReference type="AlphaFoldDB" id="A0A4Q1VHV6"/>
<dbReference type="FunFam" id="1.10.10.10:FF:000001">
    <property type="entry name" value="LysR family transcriptional regulator"/>
    <property type="match status" value="1"/>
</dbReference>
<comment type="similarity">
    <text evidence="2">Belongs to the LysR transcriptional regulatory family.</text>
</comment>
<dbReference type="RefSeq" id="WP_129268160.1">
    <property type="nucleotide sequence ID" value="NZ_MZXW01000008.1"/>
</dbReference>
<dbReference type="GO" id="GO:0003700">
    <property type="term" value="F:DNA-binding transcription factor activity"/>
    <property type="evidence" value="ECO:0007669"/>
    <property type="project" value="InterPro"/>
</dbReference>
<feature type="transmembrane region" description="Helical" evidence="6">
    <location>
        <begin position="228"/>
        <end position="250"/>
    </location>
</feature>
<dbReference type="EMBL" id="MZXW01000008">
    <property type="protein sequence ID" value="RXT51482.1"/>
    <property type="molecule type" value="Genomic_DNA"/>
</dbReference>
<dbReference type="PANTHER" id="PTHR30346:SF17">
    <property type="entry name" value="LYSR FAMILY TRANSCRIPTIONAL REGULATOR"/>
    <property type="match status" value="1"/>
</dbReference>
<gene>
    <name evidence="8" type="ORF">B5V03_04905</name>
</gene>
<dbReference type="PRINTS" id="PR00039">
    <property type="entry name" value="HTHLYSR"/>
</dbReference>
<keyword evidence="4" id="KW-0238">DNA-binding</keyword>
<proteinExistence type="inferred from homology"/>
<keyword evidence="6" id="KW-1133">Transmembrane helix</keyword>
<dbReference type="Pfam" id="PF00126">
    <property type="entry name" value="HTH_1"/>
    <property type="match status" value="1"/>
</dbReference>
<dbReference type="InterPro" id="IPR036390">
    <property type="entry name" value="WH_DNA-bd_sf"/>
</dbReference>
<dbReference type="Pfam" id="PF03466">
    <property type="entry name" value="LysR_substrate"/>
    <property type="match status" value="1"/>
</dbReference>
<dbReference type="Proteomes" id="UP000290819">
    <property type="component" value="Unassembled WGS sequence"/>
</dbReference>
<dbReference type="GO" id="GO:0003677">
    <property type="term" value="F:DNA binding"/>
    <property type="evidence" value="ECO:0007669"/>
    <property type="project" value="UniProtKB-KW"/>
</dbReference>
<dbReference type="InterPro" id="IPR005119">
    <property type="entry name" value="LysR_subst-bd"/>
</dbReference>
<dbReference type="GO" id="GO:0032993">
    <property type="term" value="C:protein-DNA complex"/>
    <property type="evidence" value="ECO:0007669"/>
    <property type="project" value="TreeGrafter"/>
</dbReference>
<dbReference type="PROSITE" id="PS50931">
    <property type="entry name" value="HTH_LYSR"/>
    <property type="match status" value="1"/>
</dbReference>
<dbReference type="PANTHER" id="PTHR30346">
    <property type="entry name" value="TRANSCRIPTIONAL DUAL REGULATOR HCAR-RELATED"/>
    <property type="match status" value="1"/>
</dbReference>
<name>A0A4Q1VHV6_9BRAD</name>
<evidence type="ECO:0000259" key="7">
    <source>
        <dbReference type="PROSITE" id="PS50931"/>
    </source>
</evidence>
<accession>A0A4Q1VHV6</accession>
<evidence type="ECO:0000256" key="4">
    <source>
        <dbReference type="ARBA" id="ARBA00023125"/>
    </source>
</evidence>
<keyword evidence="9" id="KW-1185">Reference proteome</keyword>
<reference evidence="8 9" key="1">
    <citation type="submission" date="2017-03" db="EMBL/GenBank/DDBJ databases">
        <authorList>
            <person name="Safronova V.I."/>
            <person name="Sazanova A.L."/>
            <person name="Chirak E.R."/>
        </authorList>
    </citation>
    <scope>NUCLEOTIDE SEQUENCE [LARGE SCALE GENOMIC DNA]</scope>
    <source>
        <strain evidence="8 9">Opo-243</strain>
    </source>
</reference>
<dbReference type="OrthoDB" id="9811588at2"/>
<evidence type="ECO:0000256" key="5">
    <source>
        <dbReference type="ARBA" id="ARBA00023163"/>
    </source>
</evidence>
<keyword evidence="3" id="KW-0805">Transcription regulation</keyword>
<dbReference type="Gene3D" id="1.10.10.10">
    <property type="entry name" value="Winged helix-like DNA-binding domain superfamily/Winged helix DNA-binding domain"/>
    <property type="match status" value="1"/>
</dbReference>
<protein>
    <recommendedName>
        <fullName evidence="7">HTH lysR-type domain-containing protein</fullName>
    </recommendedName>
</protein>
<evidence type="ECO:0000256" key="2">
    <source>
        <dbReference type="ARBA" id="ARBA00009437"/>
    </source>
</evidence>
<sequence length="306" mass="33844">MELRQLRYFLAVARTLSFTKAAAELHIAQPPLSRQIANLEAELDVGLVERSPRGVKLTRAGALLVERANEILQKVEQTRREVAAFNDKRRRLFKIGFDLSLLYGRTPRIFRYLRESYAEYDFEYAEVASADQVRAVRDGEIDLALGLTLLVDDQVEQVVIRNEQLMLALAIGHPAFRGRDQPIKLSEVSNETLILYDERASGGPRHPVTRFMELVGFTPANTMTIRGLAAALGLVAAGVGISIVPARALLMRGQDICFAPLAEDGGSSPVVVTIRRGTNGEIVASILAEVDRLTRFDLSSSIRAIF</sequence>
<comment type="function">
    <text evidence="1">NodD regulates the expression of the nodABCFE genes which encode other nodulation proteins. NodD is also a negative regulator of its own expression. Binds flavonoids as inducers.</text>
</comment>
<dbReference type="SUPFAM" id="SSF53850">
    <property type="entry name" value="Periplasmic binding protein-like II"/>
    <property type="match status" value="1"/>
</dbReference>
<dbReference type="SUPFAM" id="SSF46785">
    <property type="entry name" value="Winged helix' DNA-binding domain"/>
    <property type="match status" value="1"/>
</dbReference>